<keyword evidence="3" id="KW-1185">Reference proteome</keyword>
<dbReference type="InterPro" id="IPR047691">
    <property type="entry name" value="PelF-like"/>
</dbReference>
<dbReference type="RefSeq" id="WP_211559857.1">
    <property type="nucleotide sequence ID" value="NZ_JAGVRK010000001.1"/>
</dbReference>
<dbReference type="Pfam" id="PF11997">
    <property type="entry name" value="DUF3492"/>
    <property type="match status" value="1"/>
</dbReference>
<evidence type="ECO:0000313" key="2">
    <source>
        <dbReference type="EMBL" id="MBS2970035.1"/>
    </source>
</evidence>
<dbReference type="EMBL" id="JAGVRK010000001">
    <property type="protein sequence ID" value="MBS2970035.1"/>
    <property type="molecule type" value="Genomic_DNA"/>
</dbReference>
<protein>
    <submittedName>
        <fullName evidence="2">GT4 family glycosyltransferase PelF</fullName>
    </submittedName>
</protein>
<reference evidence="2 3" key="1">
    <citation type="submission" date="2021-04" db="EMBL/GenBank/DDBJ databases">
        <title>Metabacillus sp. strain KIGAM252 whole genome sequence.</title>
        <authorList>
            <person name="Seo M.-J."/>
            <person name="Cho E.-S."/>
            <person name="Hwang C.Y."/>
            <person name="Yoon D.J."/>
        </authorList>
    </citation>
    <scope>NUCLEOTIDE SEQUENCE [LARGE SCALE GENOMIC DNA]</scope>
    <source>
        <strain evidence="2 3">KIGAM252</strain>
    </source>
</reference>
<evidence type="ECO:0000259" key="1">
    <source>
        <dbReference type="Pfam" id="PF11997"/>
    </source>
</evidence>
<proteinExistence type="predicted"/>
<dbReference type="InterPro" id="IPR022622">
    <property type="entry name" value="DUF3492"/>
</dbReference>
<comment type="caution">
    <text evidence="2">The sequence shown here is derived from an EMBL/GenBank/DDBJ whole genome shotgun (WGS) entry which is preliminary data.</text>
</comment>
<dbReference type="PANTHER" id="PTHR12526:SF608">
    <property type="entry name" value="PELF"/>
    <property type="match status" value="1"/>
</dbReference>
<sequence>MRVGMIAEGSYPYVSGGVSSWIHTLITGMEDIEFSLFTITPEKKKESELKYTLTKNTVHHQNIELITDLPVNRVKSNLTKEELSLLFRWFTFQTLDPQALLILGNREKMGSVDEFFESESFYTLVQECYEFEELYGSFLDYMWMWKSMYTPIMHLLQQDYSKVDVIHTASTGYGGLIGTYISIVQNIPFIITEHGIYSREREEEILQSSWIPVIYKKRWIQLFHHLSKIAYEQAEDIITLFEKNRGYQLELGASPEKTAIVPNGIDINTALTLQGKKPVFHIGAIVRIVPIKDIKTMIYAANTLRRWGYDFHWSILGSDEELPEYAQECKDLVVSLELEQWVTFTGKVNVQDYLLSFDVCVLTSLSEGQPLAILEGMAAARPWVATDVGSCRELIEGREEDPYGACGFVIPPIQPEELADRLRWFINHPELLGRMGQNGLNRVKNDYLLSDVITFYRNLYAERGEKVGRHRIPAAKII</sequence>
<dbReference type="NCBIfam" id="NF038011">
    <property type="entry name" value="PelF"/>
    <property type="match status" value="1"/>
</dbReference>
<dbReference type="Pfam" id="PF13692">
    <property type="entry name" value="Glyco_trans_1_4"/>
    <property type="match status" value="1"/>
</dbReference>
<dbReference type="PANTHER" id="PTHR12526">
    <property type="entry name" value="GLYCOSYLTRANSFERASE"/>
    <property type="match status" value="1"/>
</dbReference>
<organism evidence="2 3">
    <name type="scientific">Metabacillus flavus</name>
    <dbReference type="NCBI Taxonomy" id="2823519"/>
    <lineage>
        <taxon>Bacteria</taxon>
        <taxon>Bacillati</taxon>
        <taxon>Bacillota</taxon>
        <taxon>Bacilli</taxon>
        <taxon>Bacillales</taxon>
        <taxon>Bacillaceae</taxon>
        <taxon>Metabacillus</taxon>
    </lineage>
</organism>
<evidence type="ECO:0000313" key="3">
    <source>
        <dbReference type="Proteomes" id="UP000682403"/>
    </source>
</evidence>
<accession>A0ABS5LH14</accession>
<gene>
    <name evidence="2" type="primary">pelF</name>
    <name evidence="2" type="ORF">J9317_14790</name>
</gene>
<dbReference type="Proteomes" id="UP000682403">
    <property type="component" value="Unassembled WGS sequence"/>
</dbReference>
<dbReference type="SUPFAM" id="SSF53756">
    <property type="entry name" value="UDP-Glycosyltransferase/glycogen phosphorylase"/>
    <property type="match status" value="1"/>
</dbReference>
<name>A0ABS5LH14_9BACI</name>
<dbReference type="Gene3D" id="3.40.50.2000">
    <property type="entry name" value="Glycogen Phosphorylase B"/>
    <property type="match status" value="2"/>
</dbReference>
<feature type="domain" description="DUF3492" evidence="1">
    <location>
        <begin position="1"/>
        <end position="256"/>
    </location>
</feature>